<comment type="similarity">
    <text evidence="2">Belongs to the CD36 family.</text>
</comment>
<feature type="non-terminal residue" evidence="9">
    <location>
        <position position="57"/>
    </location>
</feature>
<dbReference type="GO" id="GO:0016020">
    <property type="term" value="C:membrane"/>
    <property type="evidence" value="ECO:0007669"/>
    <property type="project" value="UniProtKB-SubCell"/>
</dbReference>
<keyword evidence="6" id="KW-0325">Glycoprotein</keyword>
<evidence type="ECO:0000256" key="2">
    <source>
        <dbReference type="ARBA" id="ARBA00010532"/>
    </source>
</evidence>
<name>A0A8S3AD21_9BILA</name>
<sequence>MKNIPDLFRKIIGTVLSLAEKPIMQLTVKEYLWGYQDPILSLLKNRLPQLVMNDQVS</sequence>
<dbReference type="EMBL" id="CAJOBI010126455">
    <property type="protein sequence ID" value="CAF4703383.1"/>
    <property type="molecule type" value="Genomic_DNA"/>
</dbReference>
<gene>
    <name evidence="8" type="ORF">BYL167_LOCUS36304</name>
    <name evidence="10" type="ORF">GIL414_LOCUS46804</name>
    <name evidence="7" type="ORF">SMN809_LOCUS35188</name>
    <name evidence="9" type="ORF">SMN809_LOCUS43139</name>
</gene>
<protein>
    <submittedName>
        <fullName evidence="9">Uncharacterized protein</fullName>
    </submittedName>
</protein>
<evidence type="ECO:0000313" key="11">
    <source>
        <dbReference type="Proteomes" id="UP000676336"/>
    </source>
</evidence>
<dbReference type="Pfam" id="PF01130">
    <property type="entry name" value="CD36"/>
    <property type="match status" value="1"/>
</dbReference>
<dbReference type="EMBL" id="CAJOBI010083275">
    <property type="protein sequence ID" value="CAF4507208.1"/>
    <property type="molecule type" value="Genomic_DNA"/>
</dbReference>
<comment type="caution">
    <text evidence="9">The sequence shown here is derived from an EMBL/GenBank/DDBJ whole genome shotgun (WGS) entry which is preliminary data.</text>
</comment>
<accession>A0A8S3AD21</accession>
<dbReference type="InterPro" id="IPR002159">
    <property type="entry name" value="CD36_fam"/>
</dbReference>
<evidence type="ECO:0000313" key="8">
    <source>
        <dbReference type="EMBL" id="CAF4507399.1"/>
    </source>
</evidence>
<keyword evidence="4" id="KW-1133">Transmembrane helix</keyword>
<keyword evidence="5" id="KW-0472">Membrane</keyword>
<dbReference type="EMBL" id="CAJOBJ010147897">
    <property type="protein sequence ID" value="CAF4792321.1"/>
    <property type="molecule type" value="Genomic_DNA"/>
</dbReference>
<evidence type="ECO:0000256" key="3">
    <source>
        <dbReference type="ARBA" id="ARBA00022692"/>
    </source>
</evidence>
<organism evidence="9 11">
    <name type="scientific">Rotaria magnacalcarata</name>
    <dbReference type="NCBI Taxonomy" id="392030"/>
    <lineage>
        <taxon>Eukaryota</taxon>
        <taxon>Metazoa</taxon>
        <taxon>Spiralia</taxon>
        <taxon>Gnathifera</taxon>
        <taxon>Rotifera</taxon>
        <taxon>Eurotatoria</taxon>
        <taxon>Bdelloidea</taxon>
        <taxon>Philodinida</taxon>
        <taxon>Philodinidae</taxon>
        <taxon>Rotaria</taxon>
    </lineage>
</organism>
<evidence type="ECO:0000256" key="5">
    <source>
        <dbReference type="ARBA" id="ARBA00023136"/>
    </source>
</evidence>
<proteinExistence type="inferred from homology"/>
<evidence type="ECO:0000313" key="9">
    <source>
        <dbReference type="EMBL" id="CAF4703383.1"/>
    </source>
</evidence>
<evidence type="ECO:0000256" key="1">
    <source>
        <dbReference type="ARBA" id="ARBA00004370"/>
    </source>
</evidence>
<dbReference type="Proteomes" id="UP000681967">
    <property type="component" value="Unassembled WGS sequence"/>
</dbReference>
<dbReference type="Proteomes" id="UP000681720">
    <property type="component" value="Unassembled WGS sequence"/>
</dbReference>
<dbReference type="EMBL" id="CAJOBH010078870">
    <property type="protein sequence ID" value="CAF4507399.1"/>
    <property type="molecule type" value="Genomic_DNA"/>
</dbReference>
<evidence type="ECO:0000313" key="7">
    <source>
        <dbReference type="EMBL" id="CAF4507208.1"/>
    </source>
</evidence>
<keyword evidence="3" id="KW-0812">Transmembrane</keyword>
<dbReference type="AlphaFoldDB" id="A0A8S3AD21"/>
<dbReference type="Proteomes" id="UP000676336">
    <property type="component" value="Unassembled WGS sequence"/>
</dbReference>
<evidence type="ECO:0000256" key="4">
    <source>
        <dbReference type="ARBA" id="ARBA00022989"/>
    </source>
</evidence>
<comment type="subcellular location">
    <subcellularLocation>
        <location evidence="1">Membrane</location>
    </subcellularLocation>
</comment>
<reference evidence="9" key="1">
    <citation type="submission" date="2021-02" db="EMBL/GenBank/DDBJ databases">
        <authorList>
            <person name="Nowell W R."/>
        </authorList>
    </citation>
    <scope>NUCLEOTIDE SEQUENCE</scope>
</reference>
<evidence type="ECO:0000256" key="6">
    <source>
        <dbReference type="ARBA" id="ARBA00023180"/>
    </source>
</evidence>
<evidence type="ECO:0000313" key="10">
    <source>
        <dbReference type="EMBL" id="CAF4792321.1"/>
    </source>
</evidence>